<dbReference type="OrthoDB" id="13803at2"/>
<protein>
    <submittedName>
        <fullName evidence="10">Outer membrane efflux protein</fullName>
    </submittedName>
</protein>
<keyword evidence="5" id="KW-0812">Transmembrane</keyword>
<evidence type="ECO:0000256" key="7">
    <source>
        <dbReference type="ARBA" id="ARBA00023237"/>
    </source>
</evidence>
<dbReference type="Proteomes" id="UP000186323">
    <property type="component" value="Chromosome I"/>
</dbReference>
<dbReference type="InterPro" id="IPR051906">
    <property type="entry name" value="TolC-like"/>
</dbReference>
<dbReference type="KEGG" id="dpg:DESPIGER_0314"/>
<evidence type="ECO:0000256" key="3">
    <source>
        <dbReference type="ARBA" id="ARBA00022448"/>
    </source>
</evidence>
<dbReference type="EMBL" id="LT630450">
    <property type="protein sequence ID" value="SFV72206.1"/>
    <property type="molecule type" value="Genomic_DNA"/>
</dbReference>
<feature type="signal peptide" evidence="9">
    <location>
        <begin position="1"/>
        <end position="21"/>
    </location>
</feature>
<reference evidence="11" key="1">
    <citation type="submission" date="2016-10" db="EMBL/GenBank/DDBJ databases">
        <authorList>
            <person name="Wegmann U."/>
        </authorList>
    </citation>
    <scope>NUCLEOTIDE SEQUENCE [LARGE SCALE GENOMIC DNA]</scope>
</reference>
<organism evidence="10 11">
    <name type="scientific">Desulfovibrio piger</name>
    <dbReference type="NCBI Taxonomy" id="901"/>
    <lineage>
        <taxon>Bacteria</taxon>
        <taxon>Pseudomonadati</taxon>
        <taxon>Thermodesulfobacteriota</taxon>
        <taxon>Desulfovibrionia</taxon>
        <taxon>Desulfovibrionales</taxon>
        <taxon>Desulfovibrionaceae</taxon>
        <taxon>Desulfovibrio</taxon>
    </lineage>
</organism>
<keyword evidence="4" id="KW-1134">Transmembrane beta strand</keyword>
<proteinExistence type="inferred from homology"/>
<dbReference type="InterPro" id="IPR003423">
    <property type="entry name" value="OMP_efflux"/>
</dbReference>
<dbReference type="PANTHER" id="PTHR30026">
    <property type="entry name" value="OUTER MEMBRANE PROTEIN TOLC"/>
    <property type="match status" value="1"/>
</dbReference>
<feature type="chain" id="PRO_5013040794" evidence="9">
    <location>
        <begin position="22"/>
        <end position="435"/>
    </location>
</feature>
<evidence type="ECO:0000256" key="2">
    <source>
        <dbReference type="ARBA" id="ARBA00007613"/>
    </source>
</evidence>
<dbReference type="RefSeq" id="WP_072332194.1">
    <property type="nucleotide sequence ID" value="NZ_JAXXLW010000003.1"/>
</dbReference>
<evidence type="ECO:0000256" key="8">
    <source>
        <dbReference type="SAM" id="Coils"/>
    </source>
</evidence>
<sequence length="435" mass="49413">MKRLAILVAALVCLWPGSPHAASFSLEQAVSRALDVNPTIQSKLLVLEQARMNVGVAQSYFWPRVSLVGSHSVLKNKKEVQTYSSDDMSSKTWTQGWRLTLSLFAGFAHLNNVQKSLLQVDVEDARHRQARLELITNVQLQFLALLQARENLSTAEESVRRIQKQLEASEAFVRVDMAPYANVLQNRVELSRAQQELIRCRNDIRNAEVQLNRYLGFPPNERVTYAGRLKDFDGTVTYTEEQAIKTALYSRPDLIVAQKSVAVAFKDVHIAMGEFLPRVDASYDDMRYSRDFDDRRYNDYTRNYWAAGINFTWDVFSGGSAVFNTLAERNRAKALQKDFEDAMAGARTDVIRAMLDMDAAKELITTTRYGVDSARENYAMSQKRYMTNIGTITDLVDAQVRLTEAERDASQALADYHSARARFYFNIGRENPGLK</sequence>
<dbReference type="Gene3D" id="1.20.1600.10">
    <property type="entry name" value="Outer membrane efflux proteins (OEP)"/>
    <property type="match status" value="1"/>
</dbReference>
<accession>A0A1K1LFJ0</accession>
<keyword evidence="9" id="KW-0732">Signal</keyword>
<dbReference type="AlphaFoldDB" id="A0A1K1LFJ0"/>
<dbReference type="SUPFAM" id="SSF56954">
    <property type="entry name" value="Outer membrane efflux proteins (OEP)"/>
    <property type="match status" value="1"/>
</dbReference>
<gene>
    <name evidence="10" type="ORF">DESPIGER_0314</name>
</gene>
<keyword evidence="11" id="KW-1185">Reference proteome</keyword>
<evidence type="ECO:0000256" key="9">
    <source>
        <dbReference type="SAM" id="SignalP"/>
    </source>
</evidence>
<comment type="similarity">
    <text evidence="2">Belongs to the outer membrane factor (OMF) (TC 1.B.17) family.</text>
</comment>
<dbReference type="Pfam" id="PF02321">
    <property type="entry name" value="OEP"/>
    <property type="match status" value="2"/>
</dbReference>
<dbReference type="GO" id="GO:0015562">
    <property type="term" value="F:efflux transmembrane transporter activity"/>
    <property type="evidence" value="ECO:0007669"/>
    <property type="project" value="InterPro"/>
</dbReference>
<name>A0A1K1LFJ0_9BACT</name>
<evidence type="ECO:0000256" key="6">
    <source>
        <dbReference type="ARBA" id="ARBA00023136"/>
    </source>
</evidence>
<evidence type="ECO:0000313" key="10">
    <source>
        <dbReference type="EMBL" id="SFV72206.1"/>
    </source>
</evidence>
<keyword evidence="3" id="KW-0813">Transport</keyword>
<dbReference type="PANTHER" id="PTHR30026:SF20">
    <property type="entry name" value="OUTER MEMBRANE PROTEIN TOLC"/>
    <property type="match status" value="1"/>
</dbReference>
<dbReference type="GO" id="GO:0015288">
    <property type="term" value="F:porin activity"/>
    <property type="evidence" value="ECO:0007669"/>
    <property type="project" value="TreeGrafter"/>
</dbReference>
<feature type="coiled-coil region" evidence="8">
    <location>
        <begin position="395"/>
        <end position="422"/>
    </location>
</feature>
<keyword evidence="7" id="KW-0998">Cell outer membrane</keyword>
<evidence type="ECO:0000256" key="1">
    <source>
        <dbReference type="ARBA" id="ARBA00004442"/>
    </source>
</evidence>
<dbReference type="GO" id="GO:1990281">
    <property type="term" value="C:efflux pump complex"/>
    <property type="evidence" value="ECO:0007669"/>
    <property type="project" value="TreeGrafter"/>
</dbReference>
<evidence type="ECO:0000256" key="4">
    <source>
        <dbReference type="ARBA" id="ARBA00022452"/>
    </source>
</evidence>
<evidence type="ECO:0000313" key="11">
    <source>
        <dbReference type="Proteomes" id="UP000186323"/>
    </source>
</evidence>
<keyword evidence="8" id="KW-0175">Coiled coil</keyword>
<dbReference type="GO" id="GO:0009279">
    <property type="term" value="C:cell outer membrane"/>
    <property type="evidence" value="ECO:0007669"/>
    <property type="project" value="UniProtKB-SubCell"/>
</dbReference>
<comment type="subcellular location">
    <subcellularLocation>
        <location evidence="1">Cell outer membrane</location>
    </subcellularLocation>
</comment>
<keyword evidence="6" id="KW-0472">Membrane</keyword>
<evidence type="ECO:0000256" key="5">
    <source>
        <dbReference type="ARBA" id="ARBA00022692"/>
    </source>
</evidence>